<feature type="transmembrane region" description="Helical" evidence="9">
    <location>
        <begin position="48"/>
        <end position="80"/>
    </location>
</feature>
<gene>
    <name evidence="11" type="ORF">EDC65_4978</name>
</gene>
<dbReference type="AlphaFoldDB" id="A0A3N1KHS0"/>
<sequence>MGWMAIALTVALLSLAAGEGGGLALPFQPPGWGHPLGTDDLGRDLAGLLAAGAWTSLLVGGGTVLLALGIGLAAGLVAALGPWWADGLAMRMADMAIALPALLVAIVVAAIFGGSSLQLVLVLGLARWPLIARIVRAEARVALRSELFRAALALGASPLAATRRHLLPPILAAVLPNAGILFGGAILAESTMSFVGLGDAGRTSWGRLAAEAAPYVETAWWMWAGPAAAIAVTAALVAVLTDRASTPAR</sequence>
<evidence type="ECO:0000256" key="2">
    <source>
        <dbReference type="ARBA" id="ARBA00022448"/>
    </source>
</evidence>
<dbReference type="PANTHER" id="PTHR43386:SF1">
    <property type="entry name" value="D,D-DIPEPTIDE TRANSPORT SYSTEM PERMEASE PROTEIN DDPC-RELATED"/>
    <property type="match status" value="1"/>
</dbReference>
<dbReference type="Pfam" id="PF00528">
    <property type="entry name" value="BPD_transp_1"/>
    <property type="match status" value="1"/>
</dbReference>
<feature type="domain" description="ABC transmembrane type-1" evidence="10">
    <location>
        <begin position="53"/>
        <end position="241"/>
    </location>
</feature>
<evidence type="ECO:0000259" key="10">
    <source>
        <dbReference type="PROSITE" id="PS50928"/>
    </source>
</evidence>
<dbReference type="EMBL" id="RJKX01000018">
    <property type="protein sequence ID" value="ROP81123.1"/>
    <property type="molecule type" value="Genomic_DNA"/>
</dbReference>
<dbReference type="Proteomes" id="UP000278222">
    <property type="component" value="Unassembled WGS sequence"/>
</dbReference>
<dbReference type="InterPro" id="IPR050366">
    <property type="entry name" value="BP-dependent_transpt_permease"/>
</dbReference>
<evidence type="ECO:0000313" key="11">
    <source>
        <dbReference type="EMBL" id="ROP81123.1"/>
    </source>
</evidence>
<keyword evidence="5" id="KW-0571">Peptide transport</keyword>
<comment type="subcellular location">
    <subcellularLocation>
        <location evidence="1 9">Cell membrane</location>
        <topology evidence="1 9">Multi-pass membrane protein</topology>
    </subcellularLocation>
</comment>
<feature type="transmembrane region" description="Helical" evidence="9">
    <location>
        <begin position="166"/>
        <end position="188"/>
    </location>
</feature>
<dbReference type="GO" id="GO:0015031">
    <property type="term" value="P:protein transport"/>
    <property type="evidence" value="ECO:0007669"/>
    <property type="project" value="UniProtKB-KW"/>
</dbReference>
<protein>
    <submittedName>
        <fullName evidence="11">Peptide/nickel transport system permease protein</fullName>
    </submittedName>
</protein>
<name>A0A3N1KHS0_9PROT</name>
<accession>A0A3N1KHS0</accession>
<evidence type="ECO:0000256" key="5">
    <source>
        <dbReference type="ARBA" id="ARBA00022856"/>
    </source>
</evidence>
<evidence type="ECO:0000256" key="4">
    <source>
        <dbReference type="ARBA" id="ARBA00022692"/>
    </source>
</evidence>
<keyword evidence="7 9" id="KW-1133">Transmembrane helix</keyword>
<keyword evidence="12" id="KW-1185">Reference proteome</keyword>
<dbReference type="InterPro" id="IPR035906">
    <property type="entry name" value="MetI-like_sf"/>
</dbReference>
<organism evidence="11 12">
    <name type="scientific">Stella humosa</name>
    <dbReference type="NCBI Taxonomy" id="94"/>
    <lineage>
        <taxon>Bacteria</taxon>
        <taxon>Pseudomonadati</taxon>
        <taxon>Pseudomonadota</taxon>
        <taxon>Alphaproteobacteria</taxon>
        <taxon>Rhodospirillales</taxon>
        <taxon>Stellaceae</taxon>
        <taxon>Stella</taxon>
    </lineage>
</organism>
<keyword evidence="3" id="KW-1003">Cell membrane</keyword>
<keyword evidence="4 9" id="KW-0812">Transmembrane</keyword>
<evidence type="ECO:0000256" key="9">
    <source>
        <dbReference type="RuleBase" id="RU363032"/>
    </source>
</evidence>
<dbReference type="CDD" id="cd06261">
    <property type="entry name" value="TM_PBP2"/>
    <property type="match status" value="1"/>
</dbReference>
<keyword evidence="8 9" id="KW-0472">Membrane</keyword>
<evidence type="ECO:0000256" key="3">
    <source>
        <dbReference type="ARBA" id="ARBA00022475"/>
    </source>
</evidence>
<reference evidence="11 12" key="1">
    <citation type="submission" date="2018-11" db="EMBL/GenBank/DDBJ databases">
        <title>Genomic Encyclopedia of Type Strains, Phase IV (KMG-IV): sequencing the most valuable type-strain genomes for metagenomic binning, comparative biology and taxonomic classification.</title>
        <authorList>
            <person name="Goeker M."/>
        </authorList>
    </citation>
    <scope>NUCLEOTIDE SEQUENCE [LARGE SCALE GENOMIC DNA]</scope>
    <source>
        <strain evidence="11 12">DSM 5900</strain>
    </source>
</reference>
<dbReference type="SUPFAM" id="SSF161098">
    <property type="entry name" value="MetI-like"/>
    <property type="match status" value="1"/>
</dbReference>
<dbReference type="PROSITE" id="PS50928">
    <property type="entry name" value="ABC_TM1"/>
    <property type="match status" value="1"/>
</dbReference>
<keyword evidence="6" id="KW-0653">Protein transport</keyword>
<evidence type="ECO:0000256" key="1">
    <source>
        <dbReference type="ARBA" id="ARBA00004651"/>
    </source>
</evidence>
<comment type="similarity">
    <text evidence="9">Belongs to the binding-protein-dependent transport system permease family.</text>
</comment>
<evidence type="ECO:0000256" key="8">
    <source>
        <dbReference type="ARBA" id="ARBA00023136"/>
    </source>
</evidence>
<keyword evidence="2 9" id="KW-0813">Transport</keyword>
<comment type="caution">
    <text evidence="11">The sequence shown here is derived from an EMBL/GenBank/DDBJ whole genome shotgun (WGS) entry which is preliminary data.</text>
</comment>
<dbReference type="GO" id="GO:0015833">
    <property type="term" value="P:peptide transport"/>
    <property type="evidence" value="ECO:0007669"/>
    <property type="project" value="UniProtKB-KW"/>
</dbReference>
<dbReference type="PANTHER" id="PTHR43386">
    <property type="entry name" value="OLIGOPEPTIDE TRANSPORT SYSTEM PERMEASE PROTEIN APPC"/>
    <property type="match status" value="1"/>
</dbReference>
<dbReference type="Gene3D" id="1.10.3720.10">
    <property type="entry name" value="MetI-like"/>
    <property type="match status" value="1"/>
</dbReference>
<evidence type="ECO:0000256" key="7">
    <source>
        <dbReference type="ARBA" id="ARBA00022989"/>
    </source>
</evidence>
<dbReference type="GO" id="GO:0055085">
    <property type="term" value="P:transmembrane transport"/>
    <property type="evidence" value="ECO:0007669"/>
    <property type="project" value="InterPro"/>
</dbReference>
<proteinExistence type="inferred from homology"/>
<feature type="transmembrane region" description="Helical" evidence="9">
    <location>
        <begin position="92"/>
        <end position="112"/>
    </location>
</feature>
<feature type="transmembrane region" description="Helical" evidence="9">
    <location>
        <begin position="220"/>
        <end position="240"/>
    </location>
</feature>
<dbReference type="InterPro" id="IPR000515">
    <property type="entry name" value="MetI-like"/>
</dbReference>
<evidence type="ECO:0000256" key="6">
    <source>
        <dbReference type="ARBA" id="ARBA00022927"/>
    </source>
</evidence>
<dbReference type="GO" id="GO:0005886">
    <property type="term" value="C:plasma membrane"/>
    <property type="evidence" value="ECO:0007669"/>
    <property type="project" value="UniProtKB-SubCell"/>
</dbReference>
<evidence type="ECO:0000313" key="12">
    <source>
        <dbReference type="Proteomes" id="UP000278222"/>
    </source>
</evidence>